<feature type="modified residue" description="4-aspartylphosphate" evidence="6">
    <location>
        <position position="58"/>
    </location>
</feature>
<protein>
    <submittedName>
        <fullName evidence="10">Two-component system, OmpR family, copper resistance phosphate regulon response regulator CusR</fullName>
    </submittedName>
</protein>
<dbReference type="InterPro" id="IPR039420">
    <property type="entry name" value="WalR-like"/>
</dbReference>
<dbReference type="PROSITE" id="PS50110">
    <property type="entry name" value="RESPONSE_REGULATORY"/>
    <property type="match status" value="1"/>
</dbReference>
<keyword evidence="1 6" id="KW-0597">Phosphoprotein</keyword>
<dbReference type="Pfam" id="PF00072">
    <property type="entry name" value="Response_reg"/>
    <property type="match status" value="1"/>
</dbReference>
<name>A0A1H7VH12_OLID1</name>
<dbReference type="Gene3D" id="6.10.250.690">
    <property type="match status" value="1"/>
</dbReference>
<dbReference type="SMART" id="SM00862">
    <property type="entry name" value="Trans_reg_C"/>
    <property type="match status" value="1"/>
</dbReference>
<organism evidence="10 11">
    <name type="scientific">Olivibacter domesticus</name>
    <name type="common">Pseudosphingobacterium domesticum</name>
    <dbReference type="NCBI Taxonomy" id="407022"/>
    <lineage>
        <taxon>Bacteria</taxon>
        <taxon>Pseudomonadati</taxon>
        <taxon>Bacteroidota</taxon>
        <taxon>Sphingobacteriia</taxon>
        <taxon>Sphingobacteriales</taxon>
        <taxon>Sphingobacteriaceae</taxon>
        <taxon>Olivibacter</taxon>
    </lineage>
</organism>
<proteinExistence type="predicted"/>
<dbReference type="InterPro" id="IPR016032">
    <property type="entry name" value="Sig_transdc_resp-reg_C-effctor"/>
</dbReference>
<evidence type="ECO:0000313" key="11">
    <source>
        <dbReference type="Proteomes" id="UP000199421"/>
    </source>
</evidence>
<evidence type="ECO:0000259" key="9">
    <source>
        <dbReference type="PROSITE" id="PS51755"/>
    </source>
</evidence>
<dbReference type="Gene3D" id="3.40.50.2300">
    <property type="match status" value="1"/>
</dbReference>
<feature type="DNA-binding region" description="OmpR/PhoB-type" evidence="7">
    <location>
        <begin position="133"/>
        <end position="231"/>
    </location>
</feature>
<keyword evidence="11" id="KW-1185">Reference proteome</keyword>
<feature type="domain" description="OmpR/PhoB-type" evidence="9">
    <location>
        <begin position="133"/>
        <end position="231"/>
    </location>
</feature>
<feature type="domain" description="Response regulatory" evidence="8">
    <location>
        <begin position="9"/>
        <end position="123"/>
    </location>
</feature>
<evidence type="ECO:0000256" key="5">
    <source>
        <dbReference type="ARBA" id="ARBA00023163"/>
    </source>
</evidence>
<evidence type="ECO:0000313" key="10">
    <source>
        <dbReference type="EMBL" id="SEM08118.1"/>
    </source>
</evidence>
<dbReference type="CDD" id="cd00383">
    <property type="entry name" value="trans_reg_C"/>
    <property type="match status" value="1"/>
</dbReference>
<evidence type="ECO:0000256" key="2">
    <source>
        <dbReference type="ARBA" id="ARBA00023012"/>
    </source>
</evidence>
<evidence type="ECO:0000256" key="6">
    <source>
        <dbReference type="PROSITE-ProRule" id="PRU00169"/>
    </source>
</evidence>
<evidence type="ECO:0000256" key="4">
    <source>
        <dbReference type="ARBA" id="ARBA00023125"/>
    </source>
</evidence>
<dbReference type="GO" id="GO:0032993">
    <property type="term" value="C:protein-DNA complex"/>
    <property type="evidence" value="ECO:0007669"/>
    <property type="project" value="TreeGrafter"/>
</dbReference>
<dbReference type="PANTHER" id="PTHR48111">
    <property type="entry name" value="REGULATOR OF RPOS"/>
    <property type="match status" value="1"/>
</dbReference>
<gene>
    <name evidence="10" type="ORF">SAMN05661044_04168</name>
</gene>
<sequence length="234" mass="26804">MIENGAMTKILLIEDDNRLSAFIQKGLEEHLYSVTSISTGYEALAITQDISFDLIILDIMLPDISGFQICLALRERKITTSIIILSALDTTEEKIKGLQAGADDYLGKPFHFEELLARINAQIRRKSFEQGITDSQKYADLEINMAEQSASRAGKTLFLSPREYKLLLFLLKNRERVVTRTQIAEAVWDIHFNTHTNVVDVYINYLRNKIDKGFQFSLIHTVKGRGYLFKHKEE</sequence>
<accession>A0A1H7VH12</accession>
<evidence type="ECO:0000256" key="3">
    <source>
        <dbReference type="ARBA" id="ARBA00023015"/>
    </source>
</evidence>
<dbReference type="Gene3D" id="1.10.10.10">
    <property type="entry name" value="Winged helix-like DNA-binding domain superfamily/Winged helix DNA-binding domain"/>
    <property type="match status" value="1"/>
</dbReference>
<dbReference type="InterPro" id="IPR001789">
    <property type="entry name" value="Sig_transdc_resp-reg_receiver"/>
</dbReference>
<dbReference type="Proteomes" id="UP000199421">
    <property type="component" value="Unassembled WGS sequence"/>
</dbReference>
<dbReference type="GO" id="GO:0006355">
    <property type="term" value="P:regulation of DNA-templated transcription"/>
    <property type="evidence" value="ECO:0007669"/>
    <property type="project" value="InterPro"/>
</dbReference>
<dbReference type="InterPro" id="IPR011006">
    <property type="entry name" value="CheY-like_superfamily"/>
</dbReference>
<keyword evidence="5" id="KW-0804">Transcription</keyword>
<evidence type="ECO:0000259" key="8">
    <source>
        <dbReference type="PROSITE" id="PS50110"/>
    </source>
</evidence>
<dbReference type="SMART" id="SM00448">
    <property type="entry name" value="REC"/>
    <property type="match status" value="1"/>
</dbReference>
<dbReference type="InterPro" id="IPR036388">
    <property type="entry name" value="WH-like_DNA-bd_sf"/>
</dbReference>
<dbReference type="SUPFAM" id="SSF52172">
    <property type="entry name" value="CheY-like"/>
    <property type="match status" value="1"/>
</dbReference>
<evidence type="ECO:0000256" key="7">
    <source>
        <dbReference type="PROSITE-ProRule" id="PRU01091"/>
    </source>
</evidence>
<evidence type="ECO:0000256" key="1">
    <source>
        <dbReference type="ARBA" id="ARBA00022553"/>
    </source>
</evidence>
<dbReference type="GO" id="GO:0000976">
    <property type="term" value="F:transcription cis-regulatory region binding"/>
    <property type="evidence" value="ECO:0007669"/>
    <property type="project" value="TreeGrafter"/>
</dbReference>
<dbReference type="AlphaFoldDB" id="A0A1H7VH12"/>
<dbReference type="SUPFAM" id="SSF46894">
    <property type="entry name" value="C-terminal effector domain of the bipartite response regulators"/>
    <property type="match status" value="1"/>
</dbReference>
<dbReference type="GO" id="GO:0000156">
    <property type="term" value="F:phosphorelay response regulator activity"/>
    <property type="evidence" value="ECO:0007669"/>
    <property type="project" value="TreeGrafter"/>
</dbReference>
<reference evidence="11" key="1">
    <citation type="submission" date="2016-10" db="EMBL/GenBank/DDBJ databases">
        <authorList>
            <person name="Varghese N."/>
            <person name="Submissions S."/>
        </authorList>
    </citation>
    <scope>NUCLEOTIDE SEQUENCE [LARGE SCALE GENOMIC DNA]</scope>
    <source>
        <strain evidence="11">DSM 18733</strain>
    </source>
</reference>
<dbReference type="GO" id="GO:0005829">
    <property type="term" value="C:cytosol"/>
    <property type="evidence" value="ECO:0007669"/>
    <property type="project" value="TreeGrafter"/>
</dbReference>
<keyword evidence="4 7" id="KW-0238">DNA-binding</keyword>
<dbReference type="PROSITE" id="PS51755">
    <property type="entry name" value="OMPR_PHOB"/>
    <property type="match status" value="1"/>
</dbReference>
<dbReference type="FunFam" id="1.10.10.10:FF:000005">
    <property type="entry name" value="Two-component system response regulator"/>
    <property type="match status" value="1"/>
</dbReference>
<dbReference type="STRING" id="407022.SAMN05661044_04168"/>
<dbReference type="CDD" id="cd17624">
    <property type="entry name" value="REC_OmpR_PmrA-like"/>
    <property type="match status" value="1"/>
</dbReference>
<keyword evidence="2" id="KW-0902">Two-component regulatory system</keyword>
<keyword evidence="3" id="KW-0805">Transcription regulation</keyword>
<dbReference type="InterPro" id="IPR001867">
    <property type="entry name" value="OmpR/PhoB-type_DNA-bd"/>
</dbReference>
<dbReference type="EMBL" id="FOAF01000007">
    <property type="protein sequence ID" value="SEM08118.1"/>
    <property type="molecule type" value="Genomic_DNA"/>
</dbReference>
<dbReference type="Pfam" id="PF00486">
    <property type="entry name" value="Trans_reg_C"/>
    <property type="match status" value="1"/>
</dbReference>
<dbReference type="PANTHER" id="PTHR48111:SF22">
    <property type="entry name" value="REGULATOR OF RPOS"/>
    <property type="match status" value="1"/>
</dbReference>